<evidence type="ECO:0000313" key="3">
    <source>
        <dbReference type="EMBL" id="CAK0843812.1"/>
    </source>
</evidence>
<keyword evidence="4" id="KW-1185">Reference proteome</keyword>
<protein>
    <submittedName>
        <fullName evidence="3">Uncharacterized protein</fullName>
    </submittedName>
</protein>
<gene>
    <name evidence="3" type="ORF">PCOR1329_LOCUS38040</name>
</gene>
<dbReference type="Proteomes" id="UP001189429">
    <property type="component" value="Unassembled WGS sequence"/>
</dbReference>
<keyword evidence="2" id="KW-0732">Signal</keyword>
<proteinExistence type="predicted"/>
<sequence length="132" mass="13244">MTTTALVCVLGGVASALVLNPAAVSIQRPLLPPAAAFCSKPSPVGTTLPCRRSRAPPLQEMARLVFALAALLLAGQGCAPVEGTTTVAEERRLETTESPAPSTSEPVSAAPCASGPGPMIVLGAALCLGARR</sequence>
<name>A0ABN9TDI8_9DINO</name>
<evidence type="ECO:0000256" key="2">
    <source>
        <dbReference type="SAM" id="SignalP"/>
    </source>
</evidence>
<accession>A0ABN9TDI8</accession>
<feature type="compositionally biased region" description="Polar residues" evidence="1">
    <location>
        <begin position="96"/>
        <end position="106"/>
    </location>
</feature>
<reference evidence="3" key="1">
    <citation type="submission" date="2023-10" db="EMBL/GenBank/DDBJ databases">
        <authorList>
            <person name="Chen Y."/>
            <person name="Shah S."/>
            <person name="Dougan E. K."/>
            <person name="Thang M."/>
            <person name="Chan C."/>
        </authorList>
    </citation>
    <scope>NUCLEOTIDE SEQUENCE [LARGE SCALE GENOMIC DNA]</scope>
</reference>
<dbReference type="EMBL" id="CAUYUJ010014610">
    <property type="protein sequence ID" value="CAK0843812.1"/>
    <property type="molecule type" value="Genomic_DNA"/>
</dbReference>
<comment type="caution">
    <text evidence="3">The sequence shown here is derived from an EMBL/GenBank/DDBJ whole genome shotgun (WGS) entry which is preliminary data.</text>
</comment>
<feature type="chain" id="PRO_5047278168" evidence="2">
    <location>
        <begin position="17"/>
        <end position="132"/>
    </location>
</feature>
<feature type="signal peptide" evidence="2">
    <location>
        <begin position="1"/>
        <end position="16"/>
    </location>
</feature>
<evidence type="ECO:0000256" key="1">
    <source>
        <dbReference type="SAM" id="MobiDB-lite"/>
    </source>
</evidence>
<evidence type="ECO:0000313" key="4">
    <source>
        <dbReference type="Proteomes" id="UP001189429"/>
    </source>
</evidence>
<organism evidence="3 4">
    <name type="scientific">Prorocentrum cordatum</name>
    <dbReference type="NCBI Taxonomy" id="2364126"/>
    <lineage>
        <taxon>Eukaryota</taxon>
        <taxon>Sar</taxon>
        <taxon>Alveolata</taxon>
        <taxon>Dinophyceae</taxon>
        <taxon>Prorocentrales</taxon>
        <taxon>Prorocentraceae</taxon>
        <taxon>Prorocentrum</taxon>
    </lineage>
</organism>
<feature type="region of interest" description="Disordered" evidence="1">
    <location>
        <begin position="84"/>
        <end position="111"/>
    </location>
</feature>